<dbReference type="EMBL" id="FJOG01000011">
    <property type="protein sequence ID" value="CZR58274.1"/>
    <property type="molecule type" value="Genomic_DNA"/>
</dbReference>
<evidence type="ECO:0000256" key="1">
    <source>
        <dbReference type="SAM" id="MobiDB-lite"/>
    </source>
</evidence>
<proteinExistence type="predicted"/>
<sequence length="674" mass="76656">MSTQSSSDEAAAGEAGSQQQQQEHDVVDDECETSETVLPKGRSRAKGNPTDARKPSKPPQGLLSNNGSVLPPTFLNDLQQTADAVFPTSSARYKKVFVLLLVWGAPCAERDLHEAEKLQADFITHFRVPKESTKIFRIPPEHSFSAAMARRMRYLLVETRSFTIAQHYSSLVFHSAELNLYAMPMYLNYSQWESVRLSPLESPPHPRKIRKMTITIWVAHSLQEKDVDDWQSWIRNNPPLNIQKVAVLPSANTSRNGTLNSFLLQVWFQDSSILKSESWLRWMEHLPVSLRDINVETEPSEISDTADVVSTYVAQLNLDSGMKDALQKSKSEPIHPKQRIHARGQELRDDIEWELDEIRDELSGLGKVFREDFNFHVEDIFEIKDTDKHEDCQELLRTRVQKLLNGHNDPHSLVIIIYGGHGIDTSSPDSEFFGKKMRAIACGDRELLVFSKASHLTKYSNGCATDHARVNWTEVQSMIVQANCDSLMILDCCHAATAARGSQNSTNEILAASVKDMPSWTGMRAYSKLLKRKLQMMQKKGPFTVSQLHEEMMKHSASQTKTDPMALLATPTHGYAGRSSYKTIRLDALPRAHGIGSMKSSDKLSNSKNTRIFMELELDSKEKFDAASWQRWFRQQHLPQIIQGYKFYTEEWLHIKTITENAARARWLEEESAR</sequence>
<protein>
    <submittedName>
        <fullName evidence="2">Uncharacterized protein</fullName>
    </submittedName>
</protein>
<feature type="region of interest" description="Disordered" evidence="1">
    <location>
        <begin position="1"/>
        <end position="68"/>
    </location>
</feature>
<gene>
    <name evidence="2" type="ORF">PAC_08165</name>
</gene>
<feature type="compositionally biased region" description="Low complexity" evidence="1">
    <location>
        <begin position="1"/>
        <end position="21"/>
    </location>
</feature>
<dbReference type="Proteomes" id="UP000184330">
    <property type="component" value="Unassembled WGS sequence"/>
</dbReference>
<dbReference type="STRING" id="576137.A0A1L7WZT3"/>
<evidence type="ECO:0000313" key="2">
    <source>
        <dbReference type="EMBL" id="CZR58274.1"/>
    </source>
</evidence>
<dbReference type="Gene3D" id="3.40.50.1460">
    <property type="match status" value="1"/>
</dbReference>
<accession>A0A1L7WZT3</accession>
<dbReference type="OrthoDB" id="4760831at2759"/>
<reference evidence="2 3" key="1">
    <citation type="submission" date="2016-03" db="EMBL/GenBank/DDBJ databases">
        <authorList>
            <person name="Ploux O."/>
        </authorList>
    </citation>
    <scope>NUCLEOTIDE SEQUENCE [LARGE SCALE GENOMIC DNA]</scope>
    <source>
        <strain evidence="2 3">UAMH 11012</strain>
    </source>
</reference>
<evidence type="ECO:0000313" key="3">
    <source>
        <dbReference type="Proteomes" id="UP000184330"/>
    </source>
</evidence>
<dbReference type="AlphaFoldDB" id="A0A1L7WZT3"/>
<organism evidence="2 3">
    <name type="scientific">Phialocephala subalpina</name>
    <dbReference type="NCBI Taxonomy" id="576137"/>
    <lineage>
        <taxon>Eukaryota</taxon>
        <taxon>Fungi</taxon>
        <taxon>Dikarya</taxon>
        <taxon>Ascomycota</taxon>
        <taxon>Pezizomycotina</taxon>
        <taxon>Leotiomycetes</taxon>
        <taxon>Helotiales</taxon>
        <taxon>Mollisiaceae</taxon>
        <taxon>Phialocephala</taxon>
        <taxon>Phialocephala fortinii species complex</taxon>
    </lineage>
</organism>
<name>A0A1L7WZT3_9HELO</name>
<keyword evidence="3" id="KW-1185">Reference proteome</keyword>